<gene>
    <name evidence="1" type="ORF">ERS132389_01311</name>
</gene>
<dbReference type="Proteomes" id="UP000073390">
    <property type="component" value="Unassembled WGS sequence"/>
</dbReference>
<proteinExistence type="predicted"/>
<dbReference type="EMBL" id="FIGB01000003">
    <property type="protein sequence ID" value="CYU57855.1"/>
    <property type="molecule type" value="Genomic_DNA"/>
</dbReference>
<evidence type="ECO:0000313" key="2">
    <source>
        <dbReference type="Proteomes" id="UP000073390"/>
    </source>
</evidence>
<protein>
    <submittedName>
        <fullName evidence="1">Membrane protein</fullName>
    </submittedName>
</protein>
<organism evidence="1 2">
    <name type="scientific">Streptococcus suis</name>
    <dbReference type="NCBI Taxonomy" id="1307"/>
    <lineage>
        <taxon>Bacteria</taxon>
        <taxon>Bacillati</taxon>
        <taxon>Bacillota</taxon>
        <taxon>Bacilli</taxon>
        <taxon>Lactobacillales</taxon>
        <taxon>Streptococcaceae</taxon>
        <taxon>Streptococcus</taxon>
    </lineage>
</organism>
<comment type="caution">
    <text evidence="1">The sequence shown here is derived from an EMBL/GenBank/DDBJ whole genome shotgun (WGS) entry which is preliminary data.</text>
</comment>
<dbReference type="RefSeq" id="WP_237656486.1">
    <property type="nucleotide sequence ID" value="NZ_CEGT01000017.1"/>
</dbReference>
<name>A0AB33U2Z8_STRSU</name>
<accession>A0AB33U2Z8</accession>
<sequence>MEKKIPKLTVQLLAAIAMTLALVMVVENYFSIRISETLQVQFGQLSLRLFQTQYLSCLAGKRSSSLGF</sequence>
<reference evidence="1 2" key="1">
    <citation type="submission" date="2016-02" db="EMBL/GenBank/DDBJ databases">
        <authorList>
            <consortium name="Pathogen Informatics"/>
        </authorList>
    </citation>
    <scope>NUCLEOTIDE SEQUENCE [LARGE SCALE GENOMIC DNA]</scope>
    <source>
        <strain evidence="1 2">LSS27</strain>
    </source>
</reference>
<dbReference type="AlphaFoldDB" id="A0AB33U2Z8"/>
<evidence type="ECO:0000313" key="1">
    <source>
        <dbReference type="EMBL" id="CYU57855.1"/>
    </source>
</evidence>